<sequence>MPRTLTDGIEWIQGCIPRPGLTTDYVADPPDWYEPEREVHTCQNAYLVTGERTLLFDTLSPANREHVLEELDVALDGRDLDYLVVSHPEAPHAGNAFAILERHPEATLVAPAHGNEHELYHLGDAEQVAPGDTIDLGGREVEFLQPLFLDHAMHIWMRETTTGTFFPVDWLGFPHMDGECLTVVEELDHEVTVDQLLAFHGRVFFWYQYADVQKTNGVVEELADRYASDVVAPAHGLPITADAGAFIERMTAIVEHVSERGRLDVFG</sequence>
<dbReference type="SMART" id="SM00849">
    <property type="entry name" value="Lactamase_B"/>
    <property type="match status" value="1"/>
</dbReference>
<dbReference type="PANTHER" id="PTHR43717">
    <property type="entry name" value="ANAEROBIC NITRIC OXIDE REDUCTASE FLAVORUBREDOXIN"/>
    <property type="match status" value="1"/>
</dbReference>
<reference evidence="2" key="1">
    <citation type="submission" date="2022-09" db="EMBL/GenBank/DDBJ databases">
        <title>Diverse halophilic archaea isolated from saline environments.</title>
        <authorList>
            <person name="Cui H.-L."/>
        </authorList>
    </citation>
    <scope>NUCLEOTIDE SEQUENCE</scope>
    <source>
        <strain evidence="2">ZS-35-S2</strain>
    </source>
</reference>
<keyword evidence="3" id="KW-1185">Reference proteome</keyword>
<evidence type="ECO:0000259" key="1">
    <source>
        <dbReference type="SMART" id="SM00849"/>
    </source>
</evidence>
<evidence type="ECO:0000313" key="2">
    <source>
        <dbReference type="EMBL" id="UWM54436.1"/>
    </source>
</evidence>
<name>A0A9E7U880_9EURY</name>
<dbReference type="Pfam" id="PF00753">
    <property type="entry name" value="Lactamase_B"/>
    <property type="match status" value="1"/>
</dbReference>
<dbReference type="InterPro" id="IPR001279">
    <property type="entry name" value="Metallo-B-lactamas"/>
</dbReference>
<evidence type="ECO:0000313" key="3">
    <source>
        <dbReference type="Proteomes" id="UP001057580"/>
    </source>
</evidence>
<organism evidence="2 3">
    <name type="scientific">Salinirubellus salinus</name>
    <dbReference type="NCBI Taxonomy" id="1364945"/>
    <lineage>
        <taxon>Archaea</taxon>
        <taxon>Methanobacteriati</taxon>
        <taxon>Methanobacteriota</taxon>
        <taxon>Stenosarchaea group</taxon>
        <taxon>Halobacteria</taxon>
        <taxon>Halobacteriales</taxon>
        <taxon>Natronomonadaceae</taxon>
        <taxon>Salinirubellus</taxon>
    </lineage>
</organism>
<protein>
    <submittedName>
        <fullName evidence="2">MBL fold metallo-hydrolase</fullName>
    </submittedName>
</protein>
<dbReference type="PANTHER" id="PTHR43717:SF1">
    <property type="entry name" value="ANAEROBIC NITRIC OXIDE REDUCTASE FLAVORUBREDOXIN"/>
    <property type="match status" value="1"/>
</dbReference>
<proteinExistence type="predicted"/>
<dbReference type="AlphaFoldDB" id="A0A9E7U880"/>
<dbReference type="KEGG" id="ssai:N0B31_20240"/>
<gene>
    <name evidence="2" type="ORF">N0B31_20240</name>
</gene>
<dbReference type="EMBL" id="CP104003">
    <property type="protein sequence ID" value="UWM54436.1"/>
    <property type="molecule type" value="Genomic_DNA"/>
</dbReference>
<dbReference type="GeneID" id="74944804"/>
<accession>A0A9E7U880</accession>
<feature type="domain" description="Metallo-beta-lactamase" evidence="1">
    <location>
        <begin position="42"/>
        <end position="200"/>
    </location>
</feature>
<dbReference type="RefSeq" id="WP_260593456.1">
    <property type="nucleotide sequence ID" value="NZ_CP104003.1"/>
</dbReference>
<dbReference type="Gene3D" id="3.60.15.10">
    <property type="entry name" value="Ribonuclease Z/Hydroxyacylglutathione hydrolase-like"/>
    <property type="match status" value="1"/>
</dbReference>
<dbReference type="SUPFAM" id="SSF56281">
    <property type="entry name" value="Metallo-hydrolase/oxidoreductase"/>
    <property type="match status" value="1"/>
</dbReference>
<dbReference type="Proteomes" id="UP001057580">
    <property type="component" value="Chromosome"/>
</dbReference>
<dbReference type="InterPro" id="IPR036866">
    <property type="entry name" value="RibonucZ/Hydroxyglut_hydro"/>
</dbReference>